<proteinExistence type="predicted"/>
<gene>
    <name evidence="1" type="ORF">HHU12_31650</name>
</gene>
<protein>
    <submittedName>
        <fullName evidence="1">Uncharacterized protein</fullName>
    </submittedName>
</protein>
<organism evidence="1 2">
    <name type="scientific">Flammeovirga aprica JL-4</name>
    <dbReference type="NCBI Taxonomy" id="694437"/>
    <lineage>
        <taxon>Bacteria</taxon>
        <taxon>Pseudomonadati</taxon>
        <taxon>Bacteroidota</taxon>
        <taxon>Cytophagia</taxon>
        <taxon>Cytophagales</taxon>
        <taxon>Flammeovirgaceae</taxon>
        <taxon>Flammeovirga</taxon>
    </lineage>
</organism>
<evidence type="ECO:0000313" key="2">
    <source>
        <dbReference type="Proteomes" id="UP000576082"/>
    </source>
</evidence>
<dbReference type="EMBL" id="JABANE010000176">
    <property type="protein sequence ID" value="NME72558.1"/>
    <property type="molecule type" value="Genomic_DNA"/>
</dbReference>
<comment type="caution">
    <text evidence="1">The sequence shown here is derived from an EMBL/GenBank/DDBJ whole genome shotgun (WGS) entry which is preliminary data.</text>
</comment>
<name>A0A7X9S195_9BACT</name>
<sequence>MVSLVMLNNYTDYYSFGIKIGHQADGKYHYGDQGEFAEDETEFYVHSTKEMRVIVTPLVRTV</sequence>
<dbReference type="Proteomes" id="UP000576082">
    <property type="component" value="Unassembled WGS sequence"/>
</dbReference>
<dbReference type="AlphaFoldDB" id="A0A7X9S195"/>
<accession>A0A7X9S195</accession>
<reference evidence="1 2" key="1">
    <citation type="submission" date="2020-04" db="EMBL/GenBank/DDBJ databases">
        <title>Flammeovirga sp. SR4, a novel species isolated from seawater.</title>
        <authorList>
            <person name="Wang X."/>
        </authorList>
    </citation>
    <scope>NUCLEOTIDE SEQUENCE [LARGE SCALE GENOMIC DNA]</scope>
    <source>
        <strain evidence="1 2">ATCC 23126</strain>
    </source>
</reference>
<keyword evidence="2" id="KW-1185">Reference proteome</keyword>
<evidence type="ECO:0000313" key="1">
    <source>
        <dbReference type="EMBL" id="NME72558.1"/>
    </source>
</evidence>